<evidence type="ECO:0000259" key="2">
    <source>
        <dbReference type="PROSITE" id="PS51502"/>
    </source>
</evidence>
<evidence type="ECO:0000256" key="1">
    <source>
        <dbReference type="ARBA" id="ARBA00011738"/>
    </source>
</evidence>
<organism evidence="3 4">
    <name type="scientific">Ceratodon purpureus</name>
    <name type="common">Fire moss</name>
    <name type="synonym">Dicranum purpureum</name>
    <dbReference type="NCBI Taxonomy" id="3225"/>
    <lineage>
        <taxon>Eukaryota</taxon>
        <taxon>Viridiplantae</taxon>
        <taxon>Streptophyta</taxon>
        <taxon>Embryophyta</taxon>
        <taxon>Bryophyta</taxon>
        <taxon>Bryophytina</taxon>
        <taxon>Bryopsida</taxon>
        <taxon>Dicranidae</taxon>
        <taxon>Pseudoditrichales</taxon>
        <taxon>Ditrichaceae</taxon>
        <taxon>Ceratodon</taxon>
    </lineage>
</organism>
<evidence type="ECO:0000313" key="3">
    <source>
        <dbReference type="EMBL" id="KAG0583382.1"/>
    </source>
</evidence>
<dbReference type="InterPro" id="IPR013097">
    <property type="entry name" value="Dabb"/>
</dbReference>
<proteinExistence type="predicted"/>
<dbReference type="PROSITE" id="PS51502">
    <property type="entry name" value="S_R_A_B_BARREL"/>
    <property type="match status" value="2"/>
</dbReference>
<protein>
    <recommendedName>
        <fullName evidence="2">Stress-response A/B barrel domain-containing protein</fullName>
    </recommendedName>
</protein>
<dbReference type="SUPFAM" id="SSF54909">
    <property type="entry name" value="Dimeric alpha+beta barrel"/>
    <property type="match status" value="2"/>
</dbReference>
<dbReference type="EMBL" id="CM026423">
    <property type="protein sequence ID" value="KAG0583382.1"/>
    <property type="molecule type" value="Genomic_DNA"/>
</dbReference>
<gene>
    <name evidence="3" type="ORF">KC19_3G132000</name>
</gene>
<dbReference type="Proteomes" id="UP000822688">
    <property type="component" value="Chromosome 3"/>
</dbReference>
<accession>A0A8T0IJA8</accession>
<evidence type="ECO:0000313" key="4">
    <source>
        <dbReference type="Proteomes" id="UP000822688"/>
    </source>
</evidence>
<dbReference type="Gene3D" id="3.30.70.100">
    <property type="match status" value="2"/>
</dbReference>
<dbReference type="InterPro" id="IPR044662">
    <property type="entry name" value="HS1/DABB1-like"/>
</dbReference>
<sequence>MSEVEMKPKTRKVVDHAVLFRMKDELTEEQEKEMLDALFTLQYQTKGVLYLSAGPVLGKTKDGVTHALFARFAKKEDVDAYMQHPGRVTIARDLVIPYYNGLVMLDVEDEVADDLEAIFGREFAQEGGIDHFVLFKVKEGTSQEAIDAMLQSFRDLAASLDPSIIFQLTAGTNISPVGKGYTHGLIARIPSDAALEAFVKSDGYVQALSKEALPDGTEFITADLPSAFRGSSVTLHG</sequence>
<dbReference type="AlphaFoldDB" id="A0A8T0IJA8"/>
<reference evidence="3" key="1">
    <citation type="submission" date="2020-06" db="EMBL/GenBank/DDBJ databases">
        <title>WGS assembly of Ceratodon purpureus strain R40.</title>
        <authorList>
            <person name="Carey S.B."/>
            <person name="Jenkins J."/>
            <person name="Shu S."/>
            <person name="Lovell J.T."/>
            <person name="Sreedasyam A."/>
            <person name="Maumus F."/>
            <person name="Tiley G.P."/>
            <person name="Fernandez-Pozo N."/>
            <person name="Barry K."/>
            <person name="Chen C."/>
            <person name="Wang M."/>
            <person name="Lipzen A."/>
            <person name="Daum C."/>
            <person name="Saski C.A."/>
            <person name="Payton A.C."/>
            <person name="Mcbreen J.C."/>
            <person name="Conrad R.E."/>
            <person name="Kollar L.M."/>
            <person name="Olsson S."/>
            <person name="Huttunen S."/>
            <person name="Landis J.B."/>
            <person name="Wickett N.J."/>
            <person name="Johnson M.G."/>
            <person name="Rensing S.A."/>
            <person name="Grimwood J."/>
            <person name="Schmutz J."/>
            <person name="Mcdaniel S.F."/>
        </authorList>
    </citation>
    <scope>NUCLEOTIDE SEQUENCE</scope>
    <source>
        <strain evidence="3">R40</strain>
    </source>
</reference>
<dbReference type="PANTHER" id="PTHR33178:SF5">
    <property type="entry name" value="EXPRESSED PROTEIN"/>
    <property type="match status" value="1"/>
</dbReference>
<keyword evidence="4" id="KW-1185">Reference proteome</keyword>
<name>A0A8T0IJA8_CERPU</name>
<dbReference type="SMART" id="SM00886">
    <property type="entry name" value="Dabb"/>
    <property type="match status" value="2"/>
</dbReference>
<dbReference type="PANTHER" id="PTHR33178">
    <property type="match status" value="1"/>
</dbReference>
<dbReference type="InterPro" id="IPR011008">
    <property type="entry name" value="Dimeric_a/b-barrel"/>
</dbReference>
<comment type="subunit">
    <text evidence="1">Homodimer.</text>
</comment>
<feature type="domain" description="Stress-response A/B barrel" evidence="2">
    <location>
        <begin position="14"/>
        <end position="107"/>
    </location>
</feature>
<comment type="caution">
    <text evidence="3">The sequence shown here is derived from an EMBL/GenBank/DDBJ whole genome shotgun (WGS) entry which is preliminary data.</text>
</comment>
<dbReference type="Pfam" id="PF07876">
    <property type="entry name" value="Dabb"/>
    <property type="match status" value="2"/>
</dbReference>
<feature type="domain" description="Stress-response A/B barrel" evidence="2">
    <location>
        <begin position="129"/>
        <end position="224"/>
    </location>
</feature>